<keyword evidence="1" id="KW-0812">Transmembrane</keyword>
<feature type="transmembrane region" description="Helical" evidence="1">
    <location>
        <begin position="61"/>
        <end position="83"/>
    </location>
</feature>
<dbReference type="AlphaFoldDB" id="A0A149U4T9"/>
<dbReference type="Proteomes" id="UP000075360">
    <property type="component" value="Unassembled WGS sequence"/>
</dbReference>
<evidence type="ECO:0000256" key="2">
    <source>
        <dbReference type="SAM" id="SignalP"/>
    </source>
</evidence>
<dbReference type="PATRIC" id="fig|446692.4.peg.843"/>
<dbReference type="RefSeq" id="WP_061471037.1">
    <property type="nucleotide sequence ID" value="NZ_LHZU01000115.1"/>
</dbReference>
<dbReference type="EMBL" id="LHZU01000115">
    <property type="protein sequence ID" value="KXV60392.1"/>
    <property type="molecule type" value="Genomic_DNA"/>
</dbReference>
<evidence type="ECO:0000313" key="4">
    <source>
        <dbReference type="Proteomes" id="UP000075360"/>
    </source>
</evidence>
<keyword evidence="1" id="KW-0472">Membrane</keyword>
<keyword evidence="2" id="KW-0732">Signal</keyword>
<feature type="signal peptide" evidence="2">
    <location>
        <begin position="1"/>
        <end position="16"/>
    </location>
</feature>
<comment type="caution">
    <text evidence="3">The sequence shown here is derived from an EMBL/GenBank/DDBJ whole genome shotgun (WGS) entry which is preliminary data.</text>
</comment>
<sequence>MIALCVFLAWASAFWAHECLQPRTNKLFPLTTGSKRLYQCVRACAPALALLLCLYRDFEEGVLYCLGLGAVAGLAVSLLMAALKHKQSGQL</sequence>
<keyword evidence="1" id="KW-1133">Transmembrane helix</keyword>
<evidence type="ECO:0008006" key="5">
    <source>
        <dbReference type="Google" id="ProtNLM"/>
    </source>
</evidence>
<protein>
    <recommendedName>
        <fullName evidence="5">DUF3325 family protein</fullName>
    </recommendedName>
</protein>
<gene>
    <name evidence="3" type="ORF">AD948_05455</name>
</gene>
<evidence type="ECO:0000313" key="3">
    <source>
        <dbReference type="EMBL" id="KXV60392.1"/>
    </source>
</evidence>
<proteinExistence type="predicted"/>
<dbReference type="OrthoDB" id="7226047at2"/>
<evidence type="ECO:0000256" key="1">
    <source>
        <dbReference type="SAM" id="Phobius"/>
    </source>
</evidence>
<name>A0A149U4T9_9PROT</name>
<organism evidence="3 4">
    <name type="scientific">Acetobacter senegalensis</name>
    <dbReference type="NCBI Taxonomy" id="446692"/>
    <lineage>
        <taxon>Bacteria</taxon>
        <taxon>Pseudomonadati</taxon>
        <taxon>Pseudomonadota</taxon>
        <taxon>Alphaproteobacteria</taxon>
        <taxon>Acetobacterales</taxon>
        <taxon>Acetobacteraceae</taxon>
        <taxon>Acetobacter</taxon>
    </lineage>
</organism>
<accession>A0A149U4T9</accession>
<feature type="chain" id="PRO_5007556283" description="DUF3325 family protein" evidence="2">
    <location>
        <begin position="17"/>
        <end position="91"/>
    </location>
</feature>
<reference evidence="3 4" key="1">
    <citation type="submission" date="2015-06" db="EMBL/GenBank/DDBJ databases">
        <title>Improved classification and identification of acetic acid bacteria using matrix-assisted laser desorption/ionization time-of-flight mass spectrometry; Gluconobacter nephelii and Gluconobacter uchimurae are later heterotypic synonyms of Gluconobacter japonicus and Gluconobacter oxydans, respectively.</title>
        <authorList>
            <person name="Li L."/>
            <person name="Cleenwerck I."/>
            <person name="De Vuyst L."/>
            <person name="Vandamme P."/>
        </authorList>
    </citation>
    <scope>NUCLEOTIDE SEQUENCE [LARGE SCALE GENOMIC DNA]</scope>
    <source>
        <strain evidence="3 4">LMG 23690</strain>
    </source>
</reference>